<dbReference type="GO" id="GO:0003677">
    <property type="term" value="F:DNA binding"/>
    <property type="evidence" value="ECO:0007669"/>
    <property type="project" value="UniProtKB-UniRule"/>
</dbReference>
<dbReference type="GO" id="GO:0015074">
    <property type="term" value="P:DNA integration"/>
    <property type="evidence" value="ECO:0007669"/>
    <property type="project" value="UniProtKB-KW"/>
</dbReference>
<evidence type="ECO:0000259" key="7">
    <source>
        <dbReference type="PROSITE" id="PS51900"/>
    </source>
</evidence>
<dbReference type="InterPro" id="IPR010998">
    <property type="entry name" value="Integrase_recombinase_N"/>
</dbReference>
<evidence type="ECO:0000256" key="4">
    <source>
        <dbReference type="ARBA" id="ARBA00023172"/>
    </source>
</evidence>
<evidence type="ECO:0000259" key="6">
    <source>
        <dbReference type="PROSITE" id="PS51898"/>
    </source>
</evidence>
<dbReference type="OrthoDB" id="9801717at2"/>
<dbReference type="EMBL" id="NAAC01000033">
    <property type="protein sequence ID" value="RDJ05089.1"/>
    <property type="molecule type" value="Genomic_DNA"/>
</dbReference>
<dbReference type="Proteomes" id="UP000254939">
    <property type="component" value="Unassembled WGS sequence"/>
</dbReference>
<dbReference type="PANTHER" id="PTHR30349">
    <property type="entry name" value="PHAGE INTEGRASE-RELATED"/>
    <property type="match status" value="1"/>
</dbReference>
<dbReference type="GO" id="GO:0006310">
    <property type="term" value="P:DNA recombination"/>
    <property type="evidence" value="ECO:0007669"/>
    <property type="project" value="UniProtKB-KW"/>
</dbReference>
<evidence type="ECO:0000256" key="5">
    <source>
        <dbReference type="PROSITE-ProRule" id="PRU01248"/>
    </source>
</evidence>
<protein>
    <submittedName>
        <fullName evidence="8">Integrase</fullName>
    </submittedName>
</protein>
<dbReference type="PANTHER" id="PTHR30349:SF41">
    <property type="entry name" value="INTEGRASE_RECOMBINASE PROTEIN MJ0367-RELATED"/>
    <property type="match status" value="1"/>
</dbReference>
<dbReference type="RefSeq" id="WP_114715081.1">
    <property type="nucleotide sequence ID" value="NZ_KZ857266.1"/>
</dbReference>
<organism evidence="8 9">
    <name type="scientific">Rhizobium grahamii</name>
    <dbReference type="NCBI Taxonomy" id="1120045"/>
    <lineage>
        <taxon>Bacteria</taxon>
        <taxon>Pseudomonadati</taxon>
        <taxon>Pseudomonadota</taxon>
        <taxon>Alphaproteobacteria</taxon>
        <taxon>Hyphomicrobiales</taxon>
        <taxon>Rhizobiaceae</taxon>
        <taxon>Rhizobium/Agrobacterium group</taxon>
        <taxon>Rhizobium</taxon>
    </lineage>
</organism>
<dbReference type="Gene3D" id="1.10.443.10">
    <property type="entry name" value="Intergrase catalytic core"/>
    <property type="match status" value="1"/>
</dbReference>
<dbReference type="SUPFAM" id="SSF56349">
    <property type="entry name" value="DNA breaking-rejoining enzymes"/>
    <property type="match status" value="1"/>
</dbReference>
<comment type="similarity">
    <text evidence="1">Belongs to the 'phage' integrase family.</text>
</comment>
<evidence type="ECO:0000256" key="2">
    <source>
        <dbReference type="ARBA" id="ARBA00022908"/>
    </source>
</evidence>
<dbReference type="Pfam" id="PF00589">
    <property type="entry name" value="Phage_integrase"/>
    <property type="match status" value="1"/>
</dbReference>
<dbReference type="Gene3D" id="1.10.150.130">
    <property type="match status" value="1"/>
</dbReference>
<evidence type="ECO:0000313" key="9">
    <source>
        <dbReference type="Proteomes" id="UP000254939"/>
    </source>
</evidence>
<dbReference type="InterPro" id="IPR044068">
    <property type="entry name" value="CB"/>
</dbReference>
<name>A0A370KI47_9HYPH</name>
<comment type="caution">
    <text evidence="8">The sequence shown here is derived from an EMBL/GenBank/DDBJ whole genome shotgun (WGS) entry which is preliminary data.</text>
</comment>
<feature type="domain" description="Core-binding (CB)" evidence="7">
    <location>
        <begin position="2"/>
        <end position="83"/>
    </location>
</feature>
<dbReference type="InterPro" id="IPR011010">
    <property type="entry name" value="DNA_brk_join_enz"/>
</dbReference>
<keyword evidence="4" id="KW-0233">DNA recombination</keyword>
<evidence type="ECO:0000256" key="1">
    <source>
        <dbReference type="ARBA" id="ARBA00008857"/>
    </source>
</evidence>
<sequence length="287" mass="31817">MAEISPLRRRMIEDMTVRNLSPATQRSYVNAVSKFSRVFGKSPDRLDLEDIHTFQVHLIATGLSWATLNQIVCALRFFYGITLGHNDIPERIPYAREPRKLPIVLSTDEVVQFLEAVPGLKARVALTCVYSAGLRVSEVCGLKVEDIDSSRMVIHVRHGKGGKARYVMLSSELLGILRSYWRLARPNTFLFPGRSSDTPVAPNVLNAACRSAVAATGFSKRVSTHTLRHSFATHLLESGTDIRIIQVLLGHSHLSTTAGYTQVSTRTICSTVSPLDRLKLQVTPPEP</sequence>
<dbReference type="PROSITE" id="PS51900">
    <property type="entry name" value="CB"/>
    <property type="match status" value="1"/>
</dbReference>
<reference evidence="8 9" key="1">
    <citation type="submission" date="2017-03" db="EMBL/GenBank/DDBJ databases">
        <title>Genome analysis of Rhizobial strains effectives or ineffectives for nitrogen fixation isolated from bean seeds.</title>
        <authorList>
            <person name="Peralta H."/>
            <person name="Aguilar-Vera A."/>
            <person name="Mora Y."/>
            <person name="Vargas-Lagunas C."/>
            <person name="Girard L."/>
            <person name="Mora J."/>
        </authorList>
    </citation>
    <scope>NUCLEOTIDE SEQUENCE [LARGE SCALE GENOMIC DNA]</scope>
    <source>
        <strain evidence="8 9">CCGM3</strain>
    </source>
</reference>
<keyword evidence="3 5" id="KW-0238">DNA-binding</keyword>
<dbReference type="InterPro" id="IPR002104">
    <property type="entry name" value="Integrase_catalytic"/>
</dbReference>
<dbReference type="InterPro" id="IPR013762">
    <property type="entry name" value="Integrase-like_cat_sf"/>
</dbReference>
<evidence type="ECO:0000313" key="8">
    <source>
        <dbReference type="EMBL" id="RDJ05089.1"/>
    </source>
</evidence>
<proteinExistence type="inferred from homology"/>
<dbReference type="AlphaFoldDB" id="A0A370KI47"/>
<dbReference type="InterPro" id="IPR004107">
    <property type="entry name" value="Integrase_SAM-like_N"/>
</dbReference>
<dbReference type="Pfam" id="PF13495">
    <property type="entry name" value="Phage_int_SAM_4"/>
    <property type="match status" value="1"/>
</dbReference>
<keyword evidence="2" id="KW-0229">DNA integration</keyword>
<accession>A0A370KI47</accession>
<dbReference type="InterPro" id="IPR050090">
    <property type="entry name" value="Tyrosine_recombinase_XerCD"/>
</dbReference>
<feature type="domain" description="Tyr recombinase" evidence="6">
    <location>
        <begin position="100"/>
        <end position="273"/>
    </location>
</feature>
<gene>
    <name evidence="8" type="ORF">B5K06_26340</name>
</gene>
<dbReference type="PROSITE" id="PS51898">
    <property type="entry name" value="TYR_RECOMBINASE"/>
    <property type="match status" value="1"/>
</dbReference>
<evidence type="ECO:0000256" key="3">
    <source>
        <dbReference type="ARBA" id="ARBA00023125"/>
    </source>
</evidence>